<dbReference type="InterPro" id="IPR027417">
    <property type="entry name" value="P-loop_NTPase"/>
</dbReference>
<keyword evidence="4" id="KW-0067">ATP-binding</keyword>
<evidence type="ECO:0000313" key="8">
    <source>
        <dbReference type="EMBL" id="AVP49162.1"/>
    </source>
</evidence>
<keyword evidence="2" id="KW-0378">Hydrolase</keyword>
<organism evidence="8 9">
    <name type="scientific">Williamsoniiplasma luminosum</name>
    <dbReference type="NCBI Taxonomy" id="214888"/>
    <lineage>
        <taxon>Bacteria</taxon>
        <taxon>Bacillati</taxon>
        <taxon>Mycoplasmatota</taxon>
        <taxon>Mollicutes</taxon>
        <taxon>Entomoplasmatales</taxon>
        <taxon>Williamsoniiplasma</taxon>
    </lineage>
</organism>
<dbReference type="GO" id="GO:0005829">
    <property type="term" value="C:cytosol"/>
    <property type="evidence" value="ECO:0007669"/>
    <property type="project" value="TreeGrafter"/>
</dbReference>
<dbReference type="GO" id="GO:0005524">
    <property type="term" value="F:ATP binding"/>
    <property type="evidence" value="ECO:0007669"/>
    <property type="project" value="UniProtKB-KW"/>
</dbReference>
<evidence type="ECO:0000256" key="1">
    <source>
        <dbReference type="ARBA" id="ARBA00022741"/>
    </source>
</evidence>
<accession>A0A2S0NJI3</accession>
<dbReference type="RefSeq" id="WP_303662502.1">
    <property type="nucleotide sequence ID" value="NZ_CP027019.1"/>
</dbReference>
<dbReference type="InterPro" id="IPR050547">
    <property type="entry name" value="DEAD_box_RNA_helicases"/>
</dbReference>
<evidence type="ECO:0000256" key="3">
    <source>
        <dbReference type="ARBA" id="ARBA00022806"/>
    </source>
</evidence>
<dbReference type="InterPro" id="IPR014001">
    <property type="entry name" value="Helicase_ATP-bd"/>
</dbReference>
<dbReference type="PANTHER" id="PTHR47963">
    <property type="entry name" value="DEAD-BOX ATP-DEPENDENT RNA HELICASE 47, MITOCHONDRIAL"/>
    <property type="match status" value="1"/>
</dbReference>
<dbReference type="InterPro" id="IPR044742">
    <property type="entry name" value="DEAD/DEAH_RhlB"/>
</dbReference>
<dbReference type="GO" id="GO:0033592">
    <property type="term" value="F:RNA strand annealing activity"/>
    <property type="evidence" value="ECO:0007669"/>
    <property type="project" value="TreeGrafter"/>
</dbReference>
<dbReference type="GO" id="GO:0005840">
    <property type="term" value="C:ribosome"/>
    <property type="evidence" value="ECO:0007669"/>
    <property type="project" value="TreeGrafter"/>
</dbReference>
<name>A0A2S0NJI3_9MOLU</name>
<dbReference type="GO" id="GO:0009409">
    <property type="term" value="P:response to cold"/>
    <property type="evidence" value="ECO:0007669"/>
    <property type="project" value="TreeGrafter"/>
</dbReference>
<dbReference type="Gene3D" id="3.40.50.300">
    <property type="entry name" value="P-loop containing nucleotide triphosphate hydrolases"/>
    <property type="match status" value="2"/>
</dbReference>
<dbReference type="Pfam" id="PF00271">
    <property type="entry name" value="Helicase_C"/>
    <property type="match status" value="1"/>
</dbReference>
<dbReference type="Pfam" id="PF00270">
    <property type="entry name" value="DEAD"/>
    <property type="match status" value="1"/>
</dbReference>
<gene>
    <name evidence="8" type="ORF">C5T88_01010</name>
</gene>
<dbReference type="CDD" id="cd18787">
    <property type="entry name" value="SF2_C_DEAD"/>
    <property type="match status" value="1"/>
</dbReference>
<dbReference type="InterPro" id="IPR011545">
    <property type="entry name" value="DEAD/DEAH_box_helicase_dom"/>
</dbReference>
<evidence type="ECO:0000259" key="6">
    <source>
        <dbReference type="PROSITE" id="PS51192"/>
    </source>
</evidence>
<dbReference type="PROSITE" id="PS51194">
    <property type="entry name" value="HELICASE_CTER"/>
    <property type="match status" value="1"/>
</dbReference>
<dbReference type="GO" id="GO:0003724">
    <property type="term" value="F:RNA helicase activity"/>
    <property type="evidence" value="ECO:0007669"/>
    <property type="project" value="TreeGrafter"/>
</dbReference>
<evidence type="ECO:0000256" key="2">
    <source>
        <dbReference type="ARBA" id="ARBA00022801"/>
    </source>
</evidence>
<feature type="domain" description="Helicase ATP-binding" evidence="6">
    <location>
        <begin position="32"/>
        <end position="205"/>
    </location>
</feature>
<dbReference type="PROSITE" id="PS51192">
    <property type="entry name" value="HELICASE_ATP_BIND_1"/>
    <property type="match status" value="1"/>
</dbReference>
<protein>
    <submittedName>
        <fullName evidence="8">ATP-dependent helicase</fullName>
    </submittedName>
</protein>
<feature type="domain" description="Helicase C-terminal" evidence="7">
    <location>
        <begin position="216"/>
        <end position="376"/>
    </location>
</feature>
<feature type="region of interest" description="Disordered" evidence="5">
    <location>
        <begin position="415"/>
        <end position="436"/>
    </location>
</feature>
<dbReference type="InterPro" id="IPR001650">
    <property type="entry name" value="Helicase_C-like"/>
</dbReference>
<dbReference type="CDD" id="cd00268">
    <property type="entry name" value="DEADc"/>
    <property type="match status" value="1"/>
</dbReference>
<dbReference type="GO" id="GO:0016787">
    <property type="term" value="F:hydrolase activity"/>
    <property type="evidence" value="ECO:0007669"/>
    <property type="project" value="UniProtKB-KW"/>
</dbReference>
<keyword evidence="1" id="KW-0547">Nucleotide-binding</keyword>
<evidence type="ECO:0000313" key="9">
    <source>
        <dbReference type="Proteomes" id="UP000239250"/>
    </source>
</evidence>
<dbReference type="Proteomes" id="UP000239250">
    <property type="component" value="Chromosome"/>
</dbReference>
<keyword evidence="3 8" id="KW-0347">Helicase</keyword>
<dbReference type="SUPFAM" id="SSF52540">
    <property type="entry name" value="P-loop containing nucleoside triphosphate hydrolases"/>
    <property type="match status" value="1"/>
</dbReference>
<dbReference type="PANTHER" id="PTHR47963:SF1">
    <property type="entry name" value="DEAD-BOX ATP-DEPENDENT RNA HELICASE CSHB"/>
    <property type="match status" value="1"/>
</dbReference>
<evidence type="ECO:0000259" key="7">
    <source>
        <dbReference type="PROSITE" id="PS51194"/>
    </source>
</evidence>
<dbReference type="SMART" id="SM00487">
    <property type="entry name" value="DEXDc"/>
    <property type="match status" value="1"/>
</dbReference>
<dbReference type="SMART" id="SM00490">
    <property type="entry name" value="HELICc"/>
    <property type="match status" value="1"/>
</dbReference>
<evidence type="ECO:0000256" key="4">
    <source>
        <dbReference type="ARBA" id="ARBA00022840"/>
    </source>
</evidence>
<sequence length="452" mass="52085">MNFKNFSFKKYVNDTLDDLHFTNTTSIQEKVIPLIKKHKNVIALAHTGTGKTHSFLLPILNNIDFEQPNKVQALIIVPTRELAKQIFENVKPFIKHEPRISVGLYIGGEDIKKDQEALNKKQPTIAIGTPTRLNELYSTDALKLTSANYVVVDECDMIFDLGFIEEVDFILHKMKKDLVLSFFSATINSPLQHYLKKYIKNSYFVDDSQSKPSTSNVKHILIDTKNKELELTLANIVKSINPFLVLIFVNNKNDVSKIVHILRKQGVDHVGEMHADLQPRTRTSMLKRIKNNEFKYVVATDVAARGVDIEGVTHVISINLPRDLSYYIHRSGRTGRNKLHGISYILDNIENKAQIQQLEQLGINFAIAKFNDGQLTEITPKTKKKKLVDVDNESQQVLNKYKNVKIKPGYKKKRKAELDQIKKKKRRKHIQESIDKIKKDKYKKRREVLFDE</sequence>
<evidence type="ECO:0000256" key="5">
    <source>
        <dbReference type="SAM" id="MobiDB-lite"/>
    </source>
</evidence>
<reference evidence="9" key="1">
    <citation type="submission" date="2018-02" db="EMBL/GenBank/DDBJ databases">
        <title>Firefly genomes illuminate parallel origins of bioluminescence in beetles.</title>
        <authorList>
            <person name="Fallon T.R."/>
            <person name="Lower S.E.S."/>
            <person name="Behringer M."/>
            <person name="Weng J.-K."/>
        </authorList>
    </citation>
    <scope>NUCLEOTIDE SEQUENCE [LARGE SCALE GENOMIC DNA]</scope>
</reference>
<dbReference type="EMBL" id="CP027019">
    <property type="protein sequence ID" value="AVP49162.1"/>
    <property type="molecule type" value="Genomic_DNA"/>
</dbReference>
<dbReference type="AlphaFoldDB" id="A0A2S0NJI3"/>
<proteinExistence type="predicted"/>